<protein>
    <recommendedName>
        <fullName evidence="3">Transcription initiation factor TFIID subunit 12</fullName>
    </recommendedName>
</protein>
<dbReference type="EnsemblMetazoa" id="SMAR006150-RA">
    <property type="protein sequence ID" value="SMAR006150-PA"/>
    <property type="gene ID" value="SMAR006150"/>
</dbReference>
<dbReference type="GO" id="GO:0000124">
    <property type="term" value="C:SAGA complex"/>
    <property type="evidence" value="ECO:0007669"/>
    <property type="project" value="InterPro"/>
</dbReference>
<comment type="similarity">
    <text evidence="2">Belongs to the TAF12 family.</text>
</comment>
<dbReference type="CDD" id="cd07981">
    <property type="entry name" value="HFD_TAF12"/>
    <property type="match status" value="1"/>
</dbReference>
<keyword evidence="4" id="KW-0805">Transcription regulation</keyword>
<dbReference type="EMBL" id="JH431669">
    <property type="status" value="NOT_ANNOTATED_CDS"/>
    <property type="molecule type" value="Genomic_DNA"/>
</dbReference>
<dbReference type="InterPro" id="IPR009072">
    <property type="entry name" value="Histone-fold"/>
</dbReference>
<evidence type="ECO:0000256" key="2">
    <source>
        <dbReference type="ARBA" id="ARBA00007530"/>
    </source>
</evidence>
<dbReference type="PANTHER" id="PTHR12264:SF21">
    <property type="entry name" value="TRANSCRIPTION INITIATION FACTOR TFIID SUBUNIT 12"/>
    <property type="match status" value="1"/>
</dbReference>
<proteinExistence type="inferred from homology"/>
<evidence type="ECO:0000259" key="7">
    <source>
        <dbReference type="Pfam" id="PF03847"/>
    </source>
</evidence>
<evidence type="ECO:0000256" key="4">
    <source>
        <dbReference type="ARBA" id="ARBA00023015"/>
    </source>
</evidence>
<dbReference type="PhylomeDB" id="T1IY49"/>
<dbReference type="STRING" id="126957.T1IY49"/>
<accession>T1IY49</accession>
<keyword evidence="5" id="KW-0804">Transcription</keyword>
<dbReference type="GO" id="GO:0005669">
    <property type="term" value="C:transcription factor TFIID complex"/>
    <property type="evidence" value="ECO:0007669"/>
    <property type="project" value="InterPro"/>
</dbReference>
<dbReference type="eggNOG" id="KOG1142">
    <property type="taxonomic scope" value="Eukaryota"/>
</dbReference>
<evidence type="ECO:0000256" key="5">
    <source>
        <dbReference type="ARBA" id="ARBA00023163"/>
    </source>
</evidence>
<evidence type="ECO:0000313" key="9">
    <source>
        <dbReference type="Proteomes" id="UP000014500"/>
    </source>
</evidence>
<dbReference type="SUPFAM" id="SSF47113">
    <property type="entry name" value="Histone-fold"/>
    <property type="match status" value="1"/>
</dbReference>
<evidence type="ECO:0000256" key="6">
    <source>
        <dbReference type="ARBA" id="ARBA00023242"/>
    </source>
</evidence>
<comment type="subcellular location">
    <subcellularLocation>
        <location evidence="1">Nucleus</location>
    </subcellularLocation>
</comment>
<dbReference type="Proteomes" id="UP000014500">
    <property type="component" value="Unassembled WGS sequence"/>
</dbReference>
<dbReference type="AlphaFoldDB" id="T1IY49"/>
<keyword evidence="6" id="KW-0539">Nucleus</keyword>
<name>T1IY49_STRMM</name>
<evidence type="ECO:0000313" key="8">
    <source>
        <dbReference type="EnsemblMetazoa" id="SMAR006150-PA"/>
    </source>
</evidence>
<dbReference type="GO" id="GO:0046982">
    <property type="term" value="F:protein heterodimerization activity"/>
    <property type="evidence" value="ECO:0007669"/>
    <property type="project" value="InterPro"/>
</dbReference>
<evidence type="ECO:0000256" key="3">
    <source>
        <dbReference type="ARBA" id="ARBA00017484"/>
    </source>
</evidence>
<keyword evidence="9" id="KW-1185">Reference proteome</keyword>
<reference evidence="8" key="2">
    <citation type="submission" date="2015-02" db="UniProtKB">
        <authorList>
            <consortium name="EnsemblMetazoa"/>
        </authorList>
    </citation>
    <scope>IDENTIFICATION</scope>
</reference>
<organism evidence="8 9">
    <name type="scientific">Strigamia maritima</name>
    <name type="common">European centipede</name>
    <name type="synonym">Geophilus maritimus</name>
    <dbReference type="NCBI Taxonomy" id="126957"/>
    <lineage>
        <taxon>Eukaryota</taxon>
        <taxon>Metazoa</taxon>
        <taxon>Ecdysozoa</taxon>
        <taxon>Arthropoda</taxon>
        <taxon>Myriapoda</taxon>
        <taxon>Chilopoda</taxon>
        <taxon>Pleurostigmophora</taxon>
        <taxon>Geophilomorpha</taxon>
        <taxon>Linotaeniidae</taxon>
        <taxon>Strigamia</taxon>
    </lineage>
</organism>
<dbReference type="InterPro" id="IPR003228">
    <property type="entry name" value="TFIID_TAF12_dom"/>
</dbReference>
<evidence type="ECO:0000256" key="1">
    <source>
        <dbReference type="ARBA" id="ARBA00004123"/>
    </source>
</evidence>
<sequence length="157" mass="17483">MAATIPSTVVGQPSASIPGVVSTVPTSNINLKTVLQPVIMSPMSSDTSQVLNKQRLQDLVREIDVNEQLDDDVEEMLLQIADDFIENVVTNSCLLAKHRKANTLEVKDVQLNLEKNWNIWIPGFGSDELRPYKKSTATEAHKQVTDNIDYKCVFCIL</sequence>
<reference evidence="9" key="1">
    <citation type="submission" date="2011-05" db="EMBL/GenBank/DDBJ databases">
        <authorList>
            <person name="Richards S.R."/>
            <person name="Qu J."/>
            <person name="Jiang H."/>
            <person name="Jhangiani S.N."/>
            <person name="Agravi P."/>
            <person name="Goodspeed R."/>
            <person name="Gross S."/>
            <person name="Mandapat C."/>
            <person name="Jackson L."/>
            <person name="Mathew T."/>
            <person name="Pu L."/>
            <person name="Thornton R."/>
            <person name="Saada N."/>
            <person name="Wilczek-Boney K.B."/>
            <person name="Lee S."/>
            <person name="Kovar C."/>
            <person name="Wu Y."/>
            <person name="Scherer S.E."/>
            <person name="Worley K.C."/>
            <person name="Muzny D.M."/>
            <person name="Gibbs R."/>
        </authorList>
    </citation>
    <scope>NUCLEOTIDE SEQUENCE</scope>
    <source>
        <strain evidence="9">Brora</strain>
    </source>
</reference>
<dbReference type="InterPro" id="IPR037794">
    <property type="entry name" value="TAF12"/>
</dbReference>
<dbReference type="HOGENOM" id="CLU_093619_3_0_1"/>
<feature type="domain" description="Transcription initiation factor TFIID subunit 12" evidence="7">
    <location>
        <begin position="53"/>
        <end position="119"/>
    </location>
</feature>
<dbReference type="GO" id="GO:0017025">
    <property type="term" value="F:TBP-class protein binding"/>
    <property type="evidence" value="ECO:0007669"/>
    <property type="project" value="TreeGrafter"/>
</dbReference>
<dbReference type="OMA" id="IPHTIMT"/>
<dbReference type="GO" id="GO:0003677">
    <property type="term" value="F:DNA binding"/>
    <property type="evidence" value="ECO:0007669"/>
    <property type="project" value="TreeGrafter"/>
</dbReference>
<dbReference type="GO" id="GO:0051123">
    <property type="term" value="P:RNA polymerase II preinitiation complex assembly"/>
    <property type="evidence" value="ECO:0007669"/>
    <property type="project" value="TreeGrafter"/>
</dbReference>
<dbReference type="FunFam" id="1.10.20.10:FF:000011">
    <property type="entry name" value="Transcription initiation factor TFIID subunit 12"/>
    <property type="match status" value="1"/>
</dbReference>
<dbReference type="PANTHER" id="PTHR12264">
    <property type="entry name" value="TRANSCRIPTION INITIATION FACTOR TFIID SUBUNIT 12"/>
    <property type="match status" value="1"/>
</dbReference>
<dbReference type="Gene3D" id="1.10.20.10">
    <property type="entry name" value="Histone, subunit A"/>
    <property type="match status" value="1"/>
</dbReference>
<dbReference type="Pfam" id="PF03847">
    <property type="entry name" value="TFIID_20kDa"/>
    <property type="match status" value="1"/>
</dbReference>